<gene>
    <name evidence="1" type="ORF">V5J35_004037</name>
</gene>
<accession>A0ABV2SM44</accession>
<evidence type="ECO:0000313" key="2">
    <source>
        <dbReference type="Proteomes" id="UP001549366"/>
    </source>
</evidence>
<evidence type="ECO:0000313" key="1">
    <source>
        <dbReference type="EMBL" id="MET4758845.1"/>
    </source>
</evidence>
<dbReference type="EMBL" id="JBEWTB010000002">
    <property type="protein sequence ID" value="MET4758845.1"/>
    <property type="molecule type" value="Genomic_DNA"/>
</dbReference>
<evidence type="ECO:0008006" key="3">
    <source>
        <dbReference type="Google" id="ProtNLM"/>
    </source>
</evidence>
<dbReference type="Gene3D" id="3.90.70.20">
    <property type="match status" value="1"/>
</dbReference>
<comment type="caution">
    <text evidence="1">The sequence shown here is derived from an EMBL/GenBank/DDBJ whole genome shotgun (WGS) entry which is preliminary data.</text>
</comment>
<reference evidence="1 2" key="1">
    <citation type="submission" date="2024-06" db="EMBL/GenBank/DDBJ databases">
        <title>Genomic Encyclopedia of Type Strains, Phase V (KMG-V): Genome sequencing to study the core and pangenomes of soil and plant-associated prokaryotes.</title>
        <authorList>
            <person name="Whitman W."/>
        </authorList>
    </citation>
    <scope>NUCLEOTIDE SEQUENCE [LARGE SCALE GENOMIC DNA]</scope>
    <source>
        <strain evidence="1 2">NE40</strain>
    </source>
</reference>
<proteinExistence type="predicted"/>
<keyword evidence="2" id="KW-1185">Reference proteome</keyword>
<sequence>MFTKVFSTSNAYSIHCLWKKSPSGKMKPRHSGKTGQRLGICDGIVLAWLKKSIASNDEIQSAAELGSPHLMAIVSAASNKGTMYGIKGTQWFIRVSALLASQGLSAGAFEYVRINMTSTRAGAWMAEHEGYCTLVIEGQIGVLHILGGRYQQNGTCDLFDPNEGLFRSQNAESFIQDVTFYLQRKYARTPYARGLICQVTA</sequence>
<organism evidence="1 2">
    <name type="scientific">Endozoicomonas lisbonensis</name>
    <dbReference type="NCBI Taxonomy" id="3120522"/>
    <lineage>
        <taxon>Bacteria</taxon>
        <taxon>Pseudomonadati</taxon>
        <taxon>Pseudomonadota</taxon>
        <taxon>Gammaproteobacteria</taxon>
        <taxon>Oceanospirillales</taxon>
        <taxon>Endozoicomonadaceae</taxon>
        <taxon>Endozoicomonas</taxon>
    </lineage>
</organism>
<dbReference type="Proteomes" id="UP001549366">
    <property type="component" value="Unassembled WGS sequence"/>
</dbReference>
<protein>
    <recommendedName>
        <fullName evidence="3">Peptidase C58 YopT-type domain-containing protein</fullName>
    </recommendedName>
</protein>
<name>A0ABV2SM44_9GAMM</name>